<dbReference type="RefSeq" id="XP_046042076.1">
    <property type="nucleotide sequence ID" value="XM_046188967.1"/>
</dbReference>
<reference evidence="1" key="1">
    <citation type="journal article" date="2021" name="Nat. Commun.">
        <title>Genetic determinants of endophytism in the Arabidopsis root mycobiome.</title>
        <authorList>
            <person name="Mesny F."/>
            <person name="Miyauchi S."/>
            <person name="Thiergart T."/>
            <person name="Pickel B."/>
            <person name="Atanasova L."/>
            <person name="Karlsson M."/>
            <person name="Huettel B."/>
            <person name="Barry K.W."/>
            <person name="Haridas S."/>
            <person name="Chen C."/>
            <person name="Bauer D."/>
            <person name="Andreopoulos W."/>
            <person name="Pangilinan J."/>
            <person name="LaButti K."/>
            <person name="Riley R."/>
            <person name="Lipzen A."/>
            <person name="Clum A."/>
            <person name="Drula E."/>
            <person name="Henrissat B."/>
            <person name="Kohler A."/>
            <person name="Grigoriev I.V."/>
            <person name="Martin F.M."/>
            <person name="Hacquard S."/>
        </authorList>
    </citation>
    <scope>NUCLEOTIDE SEQUENCE</scope>
    <source>
        <strain evidence="1">MPI-CAGE-AT-0023</strain>
    </source>
</reference>
<accession>A0A9P9FYY4</accession>
<name>A0A9P9FYY4_FUSRE</name>
<dbReference type="AlphaFoldDB" id="A0A9P9FYY4"/>
<dbReference type="GeneID" id="70218921"/>
<keyword evidence="2" id="KW-1185">Reference proteome</keyword>
<proteinExistence type="predicted"/>
<comment type="caution">
    <text evidence="1">The sequence shown here is derived from an EMBL/GenBank/DDBJ whole genome shotgun (WGS) entry which is preliminary data.</text>
</comment>
<protein>
    <submittedName>
        <fullName evidence="1">Uncharacterized protein</fullName>
    </submittedName>
</protein>
<dbReference type="EMBL" id="JAGMUX010000028">
    <property type="protein sequence ID" value="KAH7220472.1"/>
    <property type="molecule type" value="Genomic_DNA"/>
</dbReference>
<evidence type="ECO:0000313" key="1">
    <source>
        <dbReference type="EMBL" id="KAH7220472.1"/>
    </source>
</evidence>
<dbReference type="OrthoDB" id="4981458at2759"/>
<evidence type="ECO:0000313" key="2">
    <source>
        <dbReference type="Proteomes" id="UP000720189"/>
    </source>
</evidence>
<sequence length="206" mass="23487">MTYLTCDHYSETSSISCDGGIKTPFTSDFEEVDMNDVLSLIDSETEDSTESSALHSRPITPSHHDLSLAQQEWEDLCITYRQGIQHLRNIEDEMFRYQVLHPCLCIKYQNPMLHIQRRQRGNNQNTHNIQQTVDALDGSFGTTISPNLIPEGHHIKVELDNAVEVSVITLDTLSGKKTMISLTTKSTMTHVNQLLGFWEYELPMDM</sequence>
<gene>
    <name evidence="1" type="ORF">BKA55DRAFT_528068</name>
</gene>
<dbReference type="Proteomes" id="UP000720189">
    <property type="component" value="Unassembled WGS sequence"/>
</dbReference>
<organism evidence="1 2">
    <name type="scientific">Fusarium redolens</name>
    <dbReference type="NCBI Taxonomy" id="48865"/>
    <lineage>
        <taxon>Eukaryota</taxon>
        <taxon>Fungi</taxon>
        <taxon>Dikarya</taxon>
        <taxon>Ascomycota</taxon>
        <taxon>Pezizomycotina</taxon>
        <taxon>Sordariomycetes</taxon>
        <taxon>Hypocreomycetidae</taxon>
        <taxon>Hypocreales</taxon>
        <taxon>Nectriaceae</taxon>
        <taxon>Fusarium</taxon>
        <taxon>Fusarium redolens species complex</taxon>
    </lineage>
</organism>